<reference evidence="9" key="1">
    <citation type="submission" date="2020-10" db="EMBL/GenBank/DDBJ databases">
        <authorList>
            <person name="Gilroy R."/>
        </authorList>
    </citation>
    <scope>NUCLEOTIDE SEQUENCE</scope>
    <source>
        <strain evidence="9">ChiGjej1B1-24693</strain>
    </source>
</reference>
<comment type="caution">
    <text evidence="9">The sequence shown here is derived from an EMBL/GenBank/DDBJ whole genome shotgun (WGS) entry which is preliminary data.</text>
</comment>
<proteinExistence type="predicted"/>
<feature type="transmembrane region" description="Helical" evidence="7">
    <location>
        <begin position="118"/>
        <end position="134"/>
    </location>
</feature>
<dbReference type="SUPFAM" id="SSF103473">
    <property type="entry name" value="MFS general substrate transporter"/>
    <property type="match status" value="1"/>
</dbReference>
<dbReference type="GO" id="GO:0022857">
    <property type="term" value="F:transmembrane transporter activity"/>
    <property type="evidence" value="ECO:0007669"/>
    <property type="project" value="InterPro"/>
</dbReference>
<evidence type="ECO:0000256" key="2">
    <source>
        <dbReference type="ARBA" id="ARBA00022448"/>
    </source>
</evidence>
<evidence type="ECO:0000256" key="1">
    <source>
        <dbReference type="ARBA" id="ARBA00004651"/>
    </source>
</evidence>
<keyword evidence="5 7" id="KW-1133">Transmembrane helix</keyword>
<dbReference type="Gene3D" id="1.20.1250.20">
    <property type="entry name" value="MFS general substrate transporter like domains"/>
    <property type="match status" value="1"/>
</dbReference>
<dbReference type="InterPro" id="IPR036259">
    <property type="entry name" value="MFS_trans_sf"/>
</dbReference>
<dbReference type="AlphaFoldDB" id="A0A9D1GZU6"/>
<evidence type="ECO:0000259" key="8">
    <source>
        <dbReference type="PROSITE" id="PS50850"/>
    </source>
</evidence>
<dbReference type="CDD" id="cd06173">
    <property type="entry name" value="MFS_MefA_like"/>
    <property type="match status" value="1"/>
</dbReference>
<evidence type="ECO:0000256" key="5">
    <source>
        <dbReference type="ARBA" id="ARBA00022989"/>
    </source>
</evidence>
<dbReference type="GO" id="GO:0005886">
    <property type="term" value="C:plasma membrane"/>
    <property type="evidence" value="ECO:0007669"/>
    <property type="project" value="UniProtKB-SubCell"/>
</dbReference>
<dbReference type="PANTHER" id="PTHR23513:SF11">
    <property type="entry name" value="STAPHYLOFERRIN A TRANSPORTER"/>
    <property type="match status" value="1"/>
</dbReference>
<evidence type="ECO:0000256" key="7">
    <source>
        <dbReference type="SAM" id="Phobius"/>
    </source>
</evidence>
<feature type="transmembrane region" description="Helical" evidence="7">
    <location>
        <begin position="324"/>
        <end position="346"/>
    </location>
</feature>
<dbReference type="Proteomes" id="UP000886842">
    <property type="component" value="Unassembled WGS sequence"/>
</dbReference>
<feature type="transmembrane region" description="Helical" evidence="7">
    <location>
        <begin position="358"/>
        <end position="381"/>
    </location>
</feature>
<reference evidence="9" key="2">
    <citation type="journal article" date="2021" name="PeerJ">
        <title>Extensive microbial diversity within the chicken gut microbiome revealed by metagenomics and culture.</title>
        <authorList>
            <person name="Gilroy R."/>
            <person name="Ravi A."/>
            <person name="Getino M."/>
            <person name="Pursley I."/>
            <person name="Horton D.L."/>
            <person name="Alikhan N.F."/>
            <person name="Baker D."/>
            <person name="Gharbi K."/>
            <person name="Hall N."/>
            <person name="Watson M."/>
            <person name="Adriaenssens E.M."/>
            <person name="Foster-Nyarko E."/>
            <person name="Jarju S."/>
            <person name="Secka A."/>
            <person name="Antonio M."/>
            <person name="Oren A."/>
            <person name="Chaudhuri R.R."/>
            <person name="La Ragione R."/>
            <person name="Hildebrand F."/>
            <person name="Pallen M.J."/>
        </authorList>
    </citation>
    <scope>NUCLEOTIDE SEQUENCE</scope>
    <source>
        <strain evidence="9">ChiGjej1B1-24693</strain>
    </source>
</reference>
<gene>
    <name evidence="9" type="ORF">IAA98_14835</name>
</gene>
<dbReference type="PROSITE" id="PS50850">
    <property type="entry name" value="MFS"/>
    <property type="match status" value="1"/>
</dbReference>
<evidence type="ECO:0000256" key="3">
    <source>
        <dbReference type="ARBA" id="ARBA00022475"/>
    </source>
</evidence>
<dbReference type="EMBL" id="DVLP01000426">
    <property type="protein sequence ID" value="HIT76853.1"/>
    <property type="molecule type" value="Genomic_DNA"/>
</dbReference>
<feature type="transmembrane region" description="Helical" evidence="7">
    <location>
        <begin position="387"/>
        <end position="409"/>
    </location>
</feature>
<organism evidence="9 10">
    <name type="scientific">Candidatus Avipropionibacterium avicola</name>
    <dbReference type="NCBI Taxonomy" id="2840701"/>
    <lineage>
        <taxon>Bacteria</taxon>
        <taxon>Bacillati</taxon>
        <taxon>Actinomycetota</taxon>
        <taxon>Actinomycetes</taxon>
        <taxon>Propionibacteriales</taxon>
        <taxon>Propionibacteriaceae</taxon>
        <taxon>Propionibacteriaceae incertae sedis</taxon>
        <taxon>Candidatus Avipropionibacterium</taxon>
    </lineage>
</organism>
<feature type="transmembrane region" description="Helical" evidence="7">
    <location>
        <begin position="300"/>
        <end position="318"/>
    </location>
</feature>
<feature type="transmembrane region" description="Helical" evidence="7">
    <location>
        <begin position="239"/>
        <end position="260"/>
    </location>
</feature>
<evidence type="ECO:0000256" key="6">
    <source>
        <dbReference type="ARBA" id="ARBA00023136"/>
    </source>
</evidence>
<feature type="domain" description="Major facilitator superfamily (MFS) profile" evidence="8">
    <location>
        <begin position="18"/>
        <end position="412"/>
    </location>
</feature>
<accession>A0A9D1GZU6</accession>
<evidence type="ECO:0000256" key="4">
    <source>
        <dbReference type="ARBA" id="ARBA00022692"/>
    </source>
</evidence>
<keyword evidence="6 7" id="KW-0472">Membrane</keyword>
<dbReference type="Pfam" id="PF05977">
    <property type="entry name" value="MFS_3"/>
    <property type="match status" value="1"/>
</dbReference>
<keyword evidence="4 7" id="KW-0812">Transmembrane</keyword>
<dbReference type="PANTHER" id="PTHR23513">
    <property type="entry name" value="INTEGRAL MEMBRANE EFFLUX PROTEIN-RELATED"/>
    <property type="match status" value="1"/>
</dbReference>
<keyword evidence="3" id="KW-1003">Cell membrane</keyword>
<evidence type="ECO:0000313" key="10">
    <source>
        <dbReference type="Proteomes" id="UP000886842"/>
    </source>
</evidence>
<evidence type="ECO:0000313" key="9">
    <source>
        <dbReference type="EMBL" id="HIT76853.1"/>
    </source>
</evidence>
<comment type="subcellular location">
    <subcellularLocation>
        <location evidence="1">Cell membrane</location>
        <topology evidence="1">Multi-pass membrane protein</topology>
    </subcellularLocation>
</comment>
<feature type="transmembrane region" description="Helical" evidence="7">
    <location>
        <begin position="92"/>
        <end position="112"/>
    </location>
</feature>
<protein>
    <submittedName>
        <fullName evidence="9">MFS transporter</fullName>
    </submittedName>
</protein>
<name>A0A9D1GZU6_9ACTN</name>
<feature type="transmembrane region" description="Helical" evidence="7">
    <location>
        <begin position="266"/>
        <end position="288"/>
    </location>
</feature>
<keyword evidence="2" id="KW-0813">Transport</keyword>
<sequence>MLARPIERTRGPREWPSGLIALQVRNYRLLLSSQALGATGGWMQRVAQDWMVLQLTGSVAAVGVTVALQFLPFLLFGLFSGVIADRFPKQRILMITQSAAAVCAAVLGLLALTGTAQAWHVYIIAFSLGMVTVFDGPARSALVTELVGPARIRNAVSLNSSVFHSAALVGPALSGVLIGTIGLGWSFVANALAASVVVAIISQIKPELAQLPTPASRAKGQLREGLSYIMRTSEVRWSLILLAVASMFALNMTVVITAFADKVFDLGVNGYSLLTSLNAVGALTGALLSAGRKKPIRLRGLALLLAVLGAAVLAGGLMPSPVLYGAVLVLTGLITLTFLIGANTLVQTSCAPAVRGRVMAVYMLIQLGLQAVGSPVLGFGIDHIGPQATLAVTGAMTITLAVTVSMVMAKKAHLSLGRQPVHRADFRLDSIRLGRRQVPFVTTRTLRRLSPIGIVPARGSIS</sequence>
<dbReference type="InterPro" id="IPR010290">
    <property type="entry name" value="TM_effector"/>
</dbReference>
<feature type="transmembrane region" description="Helical" evidence="7">
    <location>
        <begin position="59"/>
        <end position="80"/>
    </location>
</feature>
<dbReference type="InterPro" id="IPR020846">
    <property type="entry name" value="MFS_dom"/>
</dbReference>